<comment type="caution">
    <text evidence="1">The sequence shown here is derived from an EMBL/GenBank/DDBJ whole genome shotgun (WGS) entry which is preliminary data.</text>
</comment>
<dbReference type="Proteomes" id="UP001163046">
    <property type="component" value="Unassembled WGS sequence"/>
</dbReference>
<protein>
    <submittedName>
        <fullName evidence="1">Uncharacterized protein</fullName>
    </submittedName>
</protein>
<proteinExistence type="predicted"/>
<dbReference type="AlphaFoldDB" id="A0A9W9YWT3"/>
<dbReference type="OrthoDB" id="5948339at2759"/>
<gene>
    <name evidence="1" type="ORF">OS493_028581</name>
</gene>
<organism evidence="1 2">
    <name type="scientific">Desmophyllum pertusum</name>
    <dbReference type="NCBI Taxonomy" id="174260"/>
    <lineage>
        <taxon>Eukaryota</taxon>
        <taxon>Metazoa</taxon>
        <taxon>Cnidaria</taxon>
        <taxon>Anthozoa</taxon>
        <taxon>Hexacorallia</taxon>
        <taxon>Scleractinia</taxon>
        <taxon>Caryophylliina</taxon>
        <taxon>Caryophylliidae</taxon>
        <taxon>Desmophyllum</taxon>
    </lineage>
</organism>
<evidence type="ECO:0000313" key="2">
    <source>
        <dbReference type="Proteomes" id="UP001163046"/>
    </source>
</evidence>
<accession>A0A9W9YWT3</accession>
<evidence type="ECO:0000313" key="1">
    <source>
        <dbReference type="EMBL" id="KAJ7370968.1"/>
    </source>
</evidence>
<keyword evidence="2" id="KW-1185">Reference proteome</keyword>
<name>A0A9W9YWT3_9CNID</name>
<sequence length="146" mass="16855">MALLQEPDEFNILSGDEYVILDSADDNPSPPYKKHKRVHWSQDLVEIFYFVPTNSNVIPPFTAEYCGTAASRKSRQRKARRTASSLTRSAGQISTVMVMRGLQFITKQLNDLTVGSVSEDRSRRWDELLQLYMIRERLKDEKGDWV</sequence>
<reference evidence="1" key="1">
    <citation type="submission" date="2023-01" db="EMBL/GenBank/DDBJ databases">
        <title>Genome assembly of the deep-sea coral Lophelia pertusa.</title>
        <authorList>
            <person name="Herrera S."/>
            <person name="Cordes E."/>
        </authorList>
    </citation>
    <scope>NUCLEOTIDE SEQUENCE</scope>
    <source>
        <strain evidence="1">USNM1676648</strain>
        <tissue evidence="1">Polyp</tissue>
    </source>
</reference>
<dbReference type="EMBL" id="MU826853">
    <property type="protein sequence ID" value="KAJ7370968.1"/>
    <property type="molecule type" value="Genomic_DNA"/>
</dbReference>